<dbReference type="PANTHER" id="PTHR37984">
    <property type="entry name" value="PROTEIN CBG26694"/>
    <property type="match status" value="1"/>
</dbReference>
<feature type="domain" description="Reverse transcriptase RNase H-like" evidence="8">
    <location>
        <begin position="5"/>
        <end position="74"/>
    </location>
</feature>
<dbReference type="GO" id="GO:0004519">
    <property type="term" value="F:endonuclease activity"/>
    <property type="evidence" value="ECO:0007669"/>
    <property type="project" value="UniProtKB-KW"/>
</dbReference>
<feature type="region of interest" description="Disordered" evidence="7">
    <location>
        <begin position="206"/>
        <end position="323"/>
    </location>
</feature>
<keyword evidence="10" id="KW-1185">Reference proteome</keyword>
<protein>
    <recommendedName>
        <fullName evidence="8">Reverse transcriptase RNase H-like domain-containing protein</fullName>
    </recommendedName>
</protein>
<evidence type="ECO:0000256" key="1">
    <source>
        <dbReference type="ARBA" id="ARBA00022679"/>
    </source>
</evidence>
<dbReference type="GO" id="GO:0003964">
    <property type="term" value="F:RNA-directed DNA polymerase activity"/>
    <property type="evidence" value="ECO:0007669"/>
    <property type="project" value="UniProtKB-KW"/>
</dbReference>
<keyword evidence="4" id="KW-0255">Endonuclease</keyword>
<keyword evidence="1" id="KW-0808">Transferase</keyword>
<sequence>MRSNLSRALNKAERNYSTIEKECLAVLFALHQFKPYLLCRKFTLVSDHEPLNWMHTRKDPAQRLMRWMFRFTGYEHTFKYKPDKLNKNADALSRNPPEMTEKKINENLPKIKVMIIDEKTKQSGNKTKSNASTDATTFQNRAHSAYERTTAPRGRGRPVGAKTNKNAPKLDHSVIAQRTRGRTTKVESPIATYIKQGAIPKVPKTVKSTKINKPMDKPLLKVTKPTPETIAISEEESIKDTQSKTDSEASTSEKLSPSSRSWLSSTALEGSETERPPLLDPRYSGLRTEDYQSEDPDSDGDTSSTDSQNRTIRNIDKEEVEEASKKFEESLKRYQEKSIIPEKEEIDSEQELITDLPLCLSQEEEITEQMRFRIHELNPHYGTELMD</sequence>
<evidence type="ECO:0000256" key="5">
    <source>
        <dbReference type="ARBA" id="ARBA00022801"/>
    </source>
</evidence>
<feature type="compositionally biased region" description="Acidic residues" evidence="7">
    <location>
        <begin position="291"/>
        <end position="300"/>
    </location>
</feature>
<keyword evidence="3" id="KW-0540">Nuclease</keyword>
<evidence type="ECO:0000256" key="2">
    <source>
        <dbReference type="ARBA" id="ARBA00022695"/>
    </source>
</evidence>
<feature type="compositionally biased region" description="Low complexity" evidence="7">
    <location>
        <begin position="252"/>
        <end position="268"/>
    </location>
</feature>
<feature type="compositionally biased region" description="Basic and acidic residues" evidence="7">
    <location>
        <begin position="313"/>
        <end position="323"/>
    </location>
</feature>
<dbReference type="InterPro" id="IPR050951">
    <property type="entry name" value="Retrovirus_Pol_polyprotein"/>
</dbReference>
<dbReference type="GO" id="GO:0016787">
    <property type="term" value="F:hydrolase activity"/>
    <property type="evidence" value="ECO:0007669"/>
    <property type="project" value="UniProtKB-KW"/>
</dbReference>
<name>A0A232FAB6_9HYME</name>
<feature type="compositionally biased region" description="Basic and acidic residues" evidence="7">
    <location>
        <begin position="236"/>
        <end position="247"/>
    </location>
</feature>
<evidence type="ECO:0000256" key="7">
    <source>
        <dbReference type="SAM" id="MobiDB-lite"/>
    </source>
</evidence>
<dbReference type="STRING" id="543379.A0A232FAB6"/>
<evidence type="ECO:0000256" key="6">
    <source>
        <dbReference type="ARBA" id="ARBA00022918"/>
    </source>
</evidence>
<accession>A0A232FAB6</accession>
<dbReference type="InterPro" id="IPR043502">
    <property type="entry name" value="DNA/RNA_pol_sf"/>
</dbReference>
<dbReference type="InterPro" id="IPR041373">
    <property type="entry name" value="RT_RNaseH"/>
</dbReference>
<organism evidence="9 10">
    <name type="scientific">Trichomalopsis sarcophagae</name>
    <dbReference type="NCBI Taxonomy" id="543379"/>
    <lineage>
        <taxon>Eukaryota</taxon>
        <taxon>Metazoa</taxon>
        <taxon>Ecdysozoa</taxon>
        <taxon>Arthropoda</taxon>
        <taxon>Hexapoda</taxon>
        <taxon>Insecta</taxon>
        <taxon>Pterygota</taxon>
        <taxon>Neoptera</taxon>
        <taxon>Endopterygota</taxon>
        <taxon>Hymenoptera</taxon>
        <taxon>Apocrita</taxon>
        <taxon>Proctotrupomorpha</taxon>
        <taxon>Chalcidoidea</taxon>
        <taxon>Pteromalidae</taxon>
        <taxon>Pteromalinae</taxon>
        <taxon>Trichomalopsis</taxon>
    </lineage>
</organism>
<feature type="region of interest" description="Disordered" evidence="7">
    <location>
        <begin position="142"/>
        <end position="166"/>
    </location>
</feature>
<reference evidence="9 10" key="1">
    <citation type="journal article" date="2017" name="Curr. Biol.">
        <title>The Evolution of Venom by Co-option of Single-Copy Genes.</title>
        <authorList>
            <person name="Martinson E.O."/>
            <person name="Mrinalini"/>
            <person name="Kelkar Y.D."/>
            <person name="Chang C.H."/>
            <person name="Werren J.H."/>
        </authorList>
    </citation>
    <scope>NUCLEOTIDE SEQUENCE [LARGE SCALE GENOMIC DNA]</scope>
    <source>
        <strain evidence="9 10">Alberta</strain>
        <tissue evidence="9">Whole body</tissue>
    </source>
</reference>
<evidence type="ECO:0000256" key="4">
    <source>
        <dbReference type="ARBA" id="ARBA00022759"/>
    </source>
</evidence>
<dbReference type="PANTHER" id="PTHR37984:SF5">
    <property type="entry name" value="PROTEIN NYNRIN-LIKE"/>
    <property type="match status" value="1"/>
</dbReference>
<comment type="caution">
    <text evidence="9">The sequence shown here is derived from an EMBL/GenBank/DDBJ whole genome shotgun (WGS) entry which is preliminary data.</text>
</comment>
<dbReference type="Pfam" id="PF17917">
    <property type="entry name" value="RT_RNaseH"/>
    <property type="match status" value="1"/>
</dbReference>
<keyword evidence="5" id="KW-0378">Hydrolase</keyword>
<evidence type="ECO:0000313" key="9">
    <source>
        <dbReference type="EMBL" id="OXU27420.1"/>
    </source>
</evidence>
<evidence type="ECO:0000313" key="10">
    <source>
        <dbReference type="Proteomes" id="UP000215335"/>
    </source>
</evidence>
<evidence type="ECO:0000259" key="8">
    <source>
        <dbReference type="Pfam" id="PF17917"/>
    </source>
</evidence>
<keyword evidence="2" id="KW-0548">Nucleotidyltransferase</keyword>
<evidence type="ECO:0000256" key="3">
    <source>
        <dbReference type="ARBA" id="ARBA00022722"/>
    </source>
</evidence>
<dbReference type="SUPFAM" id="SSF56672">
    <property type="entry name" value="DNA/RNA polymerases"/>
    <property type="match status" value="1"/>
</dbReference>
<dbReference type="AlphaFoldDB" id="A0A232FAB6"/>
<dbReference type="OrthoDB" id="7555456at2759"/>
<gene>
    <name evidence="9" type="ORF">TSAR_008606</name>
</gene>
<proteinExistence type="predicted"/>
<dbReference type="CDD" id="cd09274">
    <property type="entry name" value="RNase_HI_RT_Ty3"/>
    <property type="match status" value="1"/>
</dbReference>
<dbReference type="Proteomes" id="UP000215335">
    <property type="component" value="Unassembled WGS sequence"/>
</dbReference>
<keyword evidence="6" id="KW-0695">RNA-directed DNA polymerase</keyword>
<dbReference type="EMBL" id="NNAY01000605">
    <property type="protein sequence ID" value="OXU27420.1"/>
    <property type="molecule type" value="Genomic_DNA"/>
</dbReference>